<proteinExistence type="predicted"/>
<keyword evidence="3" id="KW-0456">Lyase</keyword>
<dbReference type="PANTHER" id="PTHR21028:SF2">
    <property type="entry name" value="CYTH DOMAIN-CONTAINING PROTEIN"/>
    <property type="match status" value="1"/>
</dbReference>
<dbReference type="InterPro" id="IPR033469">
    <property type="entry name" value="CYTH-like_dom_sf"/>
</dbReference>
<dbReference type="GO" id="GO:0004016">
    <property type="term" value="F:adenylate cyclase activity"/>
    <property type="evidence" value="ECO:0007669"/>
    <property type="project" value="UniProtKB-EC"/>
</dbReference>
<reference evidence="2 5" key="2">
    <citation type="submission" date="2021-01" db="EMBL/GenBank/DDBJ databases">
        <title>Whole genome shotgun sequence of Actinoplanes lobatus NBRC 12513.</title>
        <authorList>
            <person name="Komaki H."/>
            <person name="Tamura T."/>
        </authorList>
    </citation>
    <scope>NUCLEOTIDE SEQUENCE [LARGE SCALE GENOMIC DNA]</scope>
    <source>
        <strain evidence="2 5">NBRC 12513</strain>
    </source>
</reference>
<evidence type="ECO:0000313" key="5">
    <source>
        <dbReference type="Proteomes" id="UP000631312"/>
    </source>
</evidence>
<dbReference type="RefSeq" id="WP_188123665.1">
    <property type="nucleotide sequence ID" value="NZ_BOMP01000104.1"/>
</dbReference>
<dbReference type="PANTHER" id="PTHR21028">
    <property type="entry name" value="SI:CH211-156B7.4"/>
    <property type="match status" value="1"/>
</dbReference>
<evidence type="ECO:0000313" key="2">
    <source>
        <dbReference type="EMBL" id="GIE43247.1"/>
    </source>
</evidence>
<dbReference type="InterPro" id="IPR008173">
    <property type="entry name" value="Adenylyl_cyclase_CyaB"/>
</dbReference>
<evidence type="ECO:0000313" key="3">
    <source>
        <dbReference type="EMBL" id="MBB4751664.1"/>
    </source>
</evidence>
<dbReference type="CDD" id="cd07890">
    <property type="entry name" value="CYTH-like_AC_IV-like"/>
    <property type="match status" value="1"/>
</dbReference>
<dbReference type="Pfam" id="PF01928">
    <property type="entry name" value="CYTH"/>
    <property type="match status" value="1"/>
</dbReference>
<protein>
    <submittedName>
        <fullName evidence="3">Adenylate cyclase class 2</fullName>
        <ecNumber evidence="3">4.6.1.1</ecNumber>
    </submittedName>
</protein>
<dbReference type="EMBL" id="BOMP01000104">
    <property type="protein sequence ID" value="GIE43247.1"/>
    <property type="molecule type" value="Genomic_DNA"/>
</dbReference>
<organism evidence="3 4">
    <name type="scientific">Actinoplanes lobatus</name>
    <dbReference type="NCBI Taxonomy" id="113568"/>
    <lineage>
        <taxon>Bacteria</taxon>
        <taxon>Bacillati</taxon>
        <taxon>Actinomycetota</taxon>
        <taxon>Actinomycetes</taxon>
        <taxon>Micromonosporales</taxon>
        <taxon>Micromonosporaceae</taxon>
        <taxon>Actinoplanes</taxon>
    </lineage>
</organism>
<keyword evidence="5" id="KW-1185">Reference proteome</keyword>
<dbReference type="EMBL" id="JACHNC010000001">
    <property type="protein sequence ID" value="MBB4751664.1"/>
    <property type="molecule type" value="Genomic_DNA"/>
</dbReference>
<comment type="caution">
    <text evidence="3">The sequence shown here is derived from an EMBL/GenBank/DDBJ whole genome shotgun (WGS) entry which is preliminary data.</text>
</comment>
<evidence type="ECO:0000313" key="4">
    <source>
        <dbReference type="Proteomes" id="UP000590511"/>
    </source>
</evidence>
<dbReference type="Proteomes" id="UP000631312">
    <property type="component" value="Unassembled WGS sequence"/>
</dbReference>
<feature type="domain" description="CYTH" evidence="1">
    <location>
        <begin position="1"/>
        <end position="181"/>
    </location>
</feature>
<dbReference type="Gene3D" id="2.40.320.10">
    <property type="entry name" value="Hypothetical Protein Pfu-838710-001"/>
    <property type="match status" value="1"/>
</dbReference>
<accession>A0A7W7HJH7</accession>
<dbReference type="PROSITE" id="PS51707">
    <property type="entry name" value="CYTH"/>
    <property type="match status" value="1"/>
</dbReference>
<dbReference type="EC" id="4.6.1.1" evidence="3"/>
<dbReference type="SUPFAM" id="SSF55154">
    <property type="entry name" value="CYTH-like phosphatases"/>
    <property type="match status" value="1"/>
</dbReference>
<dbReference type="AlphaFoldDB" id="A0A7W7HJH7"/>
<gene>
    <name evidence="2" type="ORF">Alo02nite_61450</name>
    <name evidence="3" type="ORF">BJ964_005825</name>
</gene>
<reference evidence="3 4" key="1">
    <citation type="submission" date="2020-08" db="EMBL/GenBank/DDBJ databases">
        <title>Sequencing the genomes of 1000 actinobacteria strains.</title>
        <authorList>
            <person name="Klenk H.-P."/>
        </authorList>
    </citation>
    <scope>NUCLEOTIDE SEQUENCE [LARGE SCALE GENOMIC DNA]</scope>
    <source>
        <strain evidence="3 4">DSM 43150</strain>
    </source>
</reference>
<sequence length="186" mass="20183">MIEAELKARLADPATVRDALAEFAEPEMATYRDTYYDTADGSLDRAGRELRVRTVETVAGVRHLLTYKEPAVDAGSGSKPEYETTLADPAAVAYIIEALGYPPATMLTKDCENFRFDSGGRSFLATVVRVPELDGTFLEVETQALEEDLAEALDAVRAVLADLGVDEGQLTTELYTEAVRAARADS</sequence>
<name>A0A7W7HJH7_9ACTN</name>
<dbReference type="InterPro" id="IPR023577">
    <property type="entry name" value="CYTH_domain"/>
</dbReference>
<dbReference type="Proteomes" id="UP000590511">
    <property type="component" value="Unassembled WGS sequence"/>
</dbReference>
<evidence type="ECO:0000259" key="1">
    <source>
        <dbReference type="PROSITE" id="PS51707"/>
    </source>
</evidence>
<dbReference type="SMART" id="SM01118">
    <property type="entry name" value="CYTH"/>
    <property type="match status" value="1"/>
</dbReference>